<keyword evidence="3" id="KW-0963">Cytoplasm</keyword>
<feature type="region of interest" description="Disordered" evidence="8">
    <location>
        <begin position="325"/>
        <end position="357"/>
    </location>
</feature>
<dbReference type="InterPro" id="IPR002108">
    <property type="entry name" value="ADF-H"/>
</dbReference>
<dbReference type="Gene3D" id="3.40.20.10">
    <property type="entry name" value="Severin"/>
    <property type="match status" value="2"/>
</dbReference>
<dbReference type="GO" id="GO:0051015">
    <property type="term" value="F:actin filament binding"/>
    <property type="evidence" value="ECO:0007669"/>
    <property type="project" value="TreeGrafter"/>
</dbReference>
<evidence type="ECO:0000256" key="2">
    <source>
        <dbReference type="ARBA" id="ARBA00009557"/>
    </source>
</evidence>
<dbReference type="InterPro" id="IPR029006">
    <property type="entry name" value="ADF-H/Gelsolin-like_dom_sf"/>
</dbReference>
<dbReference type="CDD" id="cd11285">
    <property type="entry name" value="ADF_Twf-N_like"/>
    <property type="match status" value="1"/>
</dbReference>
<proteinExistence type="inferred from homology"/>
<keyword evidence="5" id="KW-0009">Actin-binding</keyword>
<keyword evidence="11" id="KW-1185">Reference proteome</keyword>
<gene>
    <name evidence="10" type="ORF">BD626DRAFT_498029</name>
</gene>
<evidence type="ECO:0000256" key="1">
    <source>
        <dbReference type="ARBA" id="ARBA00004245"/>
    </source>
</evidence>
<dbReference type="Pfam" id="PF00241">
    <property type="entry name" value="Cofilin_ADF"/>
    <property type="match status" value="2"/>
</dbReference>
<dbReference type="PANTHER" id="PTHR13759">
    <property type="entry name" value="TWINFILIN"/>
    <property type="match status" value="1"/>
</dbReference>
<keyword evidence="4" id="KW-0677">Repeat</keyword>
<protein>
    <recommendedName>
        <fullName evidence="9">ADF-H domain-containing protein</fullName>
    </recommendedName>
</protein>
<evidence type="ECO:0000259" key="9">
    <source>
        <dbReference type="PROSITE" id="PS51263"/>
    </source>
</evidence>
<dbReference type="Proteomes" id="UP000320762">
    <property type="component" value="Unassembled WGS sequence"/>
</dbReference>
<accession>A0A550CCW8</accession>
<evidence type="ECO:0000256" key="4">
    <source>
        <dbReference type="ARBA" id="ARBA00022737"/>
    </source>
</evidence>
<dbReference type="InterPro" id="IPR028458">
    <property type="entry name" value="Twinfilin"/>
</dbReference>
<evidence type="ECO:0000256" key="7">
    <source>
        <dbReference type="ARBA" id="ARBA00038532"/>
    </source>
</evidence>
<dbReference type="OrthoDB" id="10006997at2759"/>
<dbReference type="GO" id="GO:0030042">
    <property type="term" value="P:actin filament depolymerization"/>
    <property type="evidence" value="ECO:0007669"/>
    <property type="project" value="TreeGrafter"/>
</dbReference>
<evidence type="ECO:0000313" key="10">
    <source>
        <dbReference type="EMBL" id="TRM62645.1"/>
    </source>
</evidence>
<evidence type="ECO:0000256" key="8">
    <source>
        <dbReference type="SAM" id="MobiDB-lite"/>
    </source>
</evidence>
<dbReference type="PROSITE" id="PS51263">
    <property type="entry name" value="ADF_H"/>
    <property type="match status" value="2"/>
</dbReference>
<keyword evidence="6" id="KW-0206">Cytoskeleton</keyword>
<comment type="caution">
    <text evidence="10">The sequence shown here is derived from an EMBL/GenBank/DDBJ whole genome shotgun (WGS) entry which is preliminary data.</text>
</comment>
<reference evidence="10 11" key="1">
    <citation type="journal article" date="2019" name="New Phytol.">
        <title>Comparative genomics reveals unique wood-decay strategies and fruiting body development in the Schizophyllaceae.</title>
        <authorList>
            <person name="Almasi E."/>
            <person name="Sahu N."/>
            <person name="Krizsan K."/>
            <person name="Balint B."/>
            <person name="Kovacs G.M."/>
            <person name="Kiss B."/>
            <person name="Cseklye J."/>
            <person name="Drula E."/>
            <person name="Henrissat B."/>
            <person name="Nagy I."/>
            <person name="Chovatia M."/>
            <person name="Adam C."/>
            <person name="LaButti K."/>
            <person name="Lipzen A."/>
            <person name="Riley R."/>
            <person name="Grigoriev I.V."/>
            <person name="Nagy L.G."/>
        </authorList>
    </citation>
    <scope>NUCLEOTIDE SEQUENCE [LARGE SCALE GENOMIC DNA]</scope>
    <source>
        <strain evidence="10 11">NL-1724</strain>
    </source>
</reference>
<evidence type="ECO:0000256" key="5">
    <source>
        <dbReference type="ARBA" id="ARBA00023203"/>
    </source>
</evidence>
<dbReference type="EMBL" id="VDMD01000012">
    <property type="protein sequence ID" value="TRM62645.1"/>
    <property type="molecule type" value="Genomic_DNA"/>
</dbReference>
<comment type="similarity">
    <text evidence="2">Belongs to the actin-binding proteins ADF family. Twinfilin subfamily.</text>
</comment>
<evidence type="ECO:0000313" key="11">
    <source>
        <dbReference type="Proteomes" id="UP000320762"/>
    </source>
</evidence>
<name>A0A550CCW8_9AGAR</name>
<dbReference type="SUPFAM" id="SSF55753">
    <property type="entry name" value="Actin depolymerizing proteins"/>
    <property type="match status" value="2"/>
</dbReference>
<dbReference type="GO" id="GO:0005884">
    <property type="term" value="C:actin filament"/>
    <property type="evidence" value="ECO:0007669"/>
    <property type="project" value="TreeGrafter"/>
</dbReference>
<dbReference type="GO" id="GO:0003785">
    <property type="term" value="F:actin monomer binding"/>
    <property type="evidence" value="ECO:0007669"/>
    <property type="project" value="TreeGrafter"/>
</dbReference>
<organism evidence="10 11">
    <name type="scientific">Schizophyllum amplum</name>
    <dbReference type="NCBI Taxonomy" id="97359"/>
    <lineage>
        <taxon>Eukaryota</taxon>
        <taxon>Fungi</taxon>
        <taxon>Dikarya</taxon>
        <taxon>Basidiomycota</taxon>
        <taxon>Agaricomycotina</taxon>
        <taxon>Agaricomycetes</taxon>
        <taxon>Agaricomycetidae</taxon>
        <taxon>Agaricales</taxon>
        <taxon>Schizophyllaceae</taxon>
        <taxon>Schizophyllum</taxon>
    </lineage>
</organism>
<evidence type="ECO:0000256" key="6">
    <source>
        <dbReference type="ARBA" id="ARBA00023212"/>
    </source>
</evidence>
<dbReference type="SMART" id="SM00102">
    <property type="entry name" value="ADF"/>
    <property type="match status" value="2"/>
</dbReference>
<dbReference type="GO" id="GO:0051016">
    <property type="term" value="P:barbed-end actin filament capping"/>
    <property type="evidence" value="ECO:0007669"/>
    <property type="project" value="TreeGrafter"/>
</dbReference>
<comment type="subcellular location">
    <subcellularLocation>
        <location evidence="1">Cytoplasm</location>
        <location evidence="1">Cytoskeleton</location>
    </subcellularLocation>
</comment>
<dbReference type="GO" id="GO:0005737">
    <property type="term" value="C:cytoplasm"/>
    <property type="evidence" value="ECO:0007669"/>
    <property type="project" value="TreeGrafter"/>
</dbReference>
<evidence type="ECO:0000256" key="3">
    <source>
        <dbReference type="ARBA" id="ARBA00022490"/>
    </source>
</evidence>
<sequence length="357" mass="38403">MATSGIGASQDLSAKFSAAVAQKSTRFLKIVIQNESLVHAASVPISGKLEDDLPQLQELLEDSEPAYVLGKLDAPSLDWLVINYVPDSAKVRDKMLYASTRNSLMRALGSATFSDNIYATSKADLTPEAYAAHLRHLAAPKPLSAREKEMEDVKAAEREGGMNQYDGARRRVTDLVNTGMGFQWSEDAAEAVKGLGEGDDCRIIVLTVEMPAEKLALVSSQETTVENLASTLPKSDPCYALFAWPHSHSSPPRREIVFIYSCPSGSPIKYRMMYASGALMVQRGAKSILDEAGSTAHFAARKIETSDPSAIDEALLVSELDLATSTTSPSGAGGGDAPKAEEKKAFAKPKGPPRRQR</sequence>
<dbReference type="AlphaFoldDB" id="A0A550CCW8"/>
<comment type="subunit">
    <text evidence="7">Interacts with G-actin; ADP-actin form.</text>
</comment>
<dbReference type="PANTHER" id="PTHR13759:SF1">
    <property type="entry name" value="TWINFILIN"/>
    <property type="match status" value="1"/>
</dbReference>
<feature type="domain" description="ADF-H" evidence="9">
    <location>
        <begin position="179"/>
        <end position="321"/>
    </location>
</feature>
<feature type="domain" description="ADF-H" evidence="9">
    <location>
        <begin position="3"/>
        <end position="135"/>
    </location>
</feature>
<dbReference type="STRING" id="97359.A0A550CCW8"/>
<dbReference type="FunFam" id="3.40.20.10:FF:000042">
    <property type="entry name" value="Actin depolymerizing protein"/>
    <property type="match status" value="1"/>
</dbReference>